<dbReference type="InterPro" id="IPR036640">
    <property type="entry name" value="ABC1_TM_sf"/>
</dbReference>
<evidence type="ECO:0008006" key="13">
    <source>
        <dbReference type="Google" id="ProtNLM"/>
    </source>
</evidence>
<feature type="transmembrane region" description="Helical" evidence="8">
    <location>
        <begin position="397"/>
        <end position="422"/>
    </location>
</feature>
<protein>
    <recommendedName>
        <fullName evidence="13">ATP-dependent transporter ycf16</fullName>
    </recommendedName>
</protein>
<keyword evidence="7 8" id="KW-0472">Membrane</keyword>
<dbReference type="SUPFAM" id="SSF52540">
    <property type="entry name" value="P-loop containing nucleoside triphosphate hydrolases"/>
    <property type="match status" value="1"/>
</dbReference>
<sequence length="926" mass="102270">MDAGKSFDAKLHAWSLSKIRRVGGALVLFACLLDLAVSVFLRQAPALTHAAHDVKWTAAALREGLLDTEHDTVDVLLLSLLRIAGLGALGLLATKVGKARLDDLVEASEDVALPTEPLLINSSNLHTANGTAAGRDEESGVISGIPRRHQQILVNGRLQAAVDERHMLSYQRKQSAEARKNVLIGAIYLLSTGCQIYLGIKCIRFEGAWAGHPGLRTLQGALMFSVVLTANLEAFLITRLVNAMTREEGFLVPEFHPHRLFFKARLFGRHTCDKCRNRIHQAYQCSMCNFDCCPACFNKKDKSTGEGIMRSDRGPKNLEQISMGGYMMRGFRLLAPEMPLFAVAILLLLGNSAVRLVLPNFQGAILDGVGKARHSCAPHAPDASQCDEHKQEFYHNVMLYFVFAVATGLISALRQWFFTIVARRIVLHIRERAFASVVTQDIAFFDGMKVGDLQQRLTSDVQRMASPIFSALPTMLSNLVLLFGGLVMCFVTSWRLSMLAFTTVLPIMHITQTYAQWSGKMNREIFQDFADGNAISNETISNVRTVRAVSAEDHELERYGATLAKALSKGVKDATIGSLSTLLSSWLDQGAGVLILWYGGSIAMHPDGNISVGDLIKYQLYYNMMTTSIQQLTGVLNQFTRAAGAAERVLSLMDCKPDIDPFAGAPVDVVVRKWDLKFEHVSFYYQMRPKNIVLRDLSFEVNEGTVCALVGKSGGGKSTIIHLILRYYDPIDGRITLGGVDFTQINPRSVHQRLGVVSQETQLFNATIEENIKYGAPSSVTHEEVEAAAEAAQALKFINGFEDGFATKVGERGQRLSGGQKQRIAIARCLLRKPRLLLLDEATSALDTESESQVQKALDSLIWSGQHTVLLVAHRLSTVVNSNQIYVIDKGTMVEQGNHTQLLERRGVYCALVEHQLQQQREQINE</sequence>
<dbReference type="SMART" id="SM00382">
    <property type="entry name" value="AAA"/>
    <property type="match status" value="1"/>
</dbReference>
<evidence type="ECO:0000256" key="4">
    <source>
        <dbReference type="ARBA" id="ARBA00022741"/>
    </source>
</evidence>
<evidence type="ECO:0000313" key="11">
    <source>
        <dbReference type="EMBL" id="KAL1515953.1"/>
    </source>
</evidence>
<evidence type="ECO:0000256" key="8">
    <source>
        <dbReference type="SAM" id="Phobius"/>
    </source>
</evidence>
<dbReference type="FunFam" id="3.40.50.300:FF:000836">
    <property type="entry name" value="ABC transporter B family member 25"/>
    <property type="match status" value="1"/>
</dbReference>
<evidence type="ECO:0000259" key="9">
    <source>
        <dbReference type="PROSITE" id="PS50893"/>
    </source>
</evidence>
<feature type="domain" description="ABC transmembrane type-1" evidence="10">
    <location>
        <begin position="342"/>
        <end position="641"/>
    </location>
</feature>
<evidence type="ECO:0000256" key="5">
    <source>
        <dbReference type="ARBA" id="ARBA00022840"/>
    </source>
</evidence>
<dbReference type="CDD" id="cd18572">
    <property type="entry name" value="ABC_6TM_TAP"/>
    <property type="match status" value="1"/>
</dbReference>
<reference evidence="11 12" key="1">
    <citation type="journal article" date="2024" name="Science">
        <title>Giant polyketide synthase enzymes in the biosynthesis of giant marine polyether toxins.</title>
        <authorList>
            <person name="Fallon T.R."/>
            <person name="Shende V.V."/>
            <person name="Wierzbicki I.H."/>
            <person name="Pendleton A.L."/>
            <person name="Watervoot N.F."/>
            <person name="Auber R.P."/>
            <person name="Gonzalez D.J."/>
            <person name="Wisecaver J.H."/>
            <person name="Moore B.S."/>
        </authorList>
    </citation>
    <scope>NUCLEOTIDE SEQUENCE [LARGE SCALE GENOMIC DNA]</scope>
    <source>
        <strain evidence="11 12">12B1</strain>
    </source>
</reference>
<keyword evidence="6 8" id="KW-1133">Transmembrane helix</keyword>
<dbReference type="EMBL" id="JBGBPQ010000011">
    <property type="protein sequence ID" value="KAL1515953.1"/>
    <property type="molecule type" value="Genomic_DNA"/>
</dbReference>
<comment type="caution">
    <text evidence="11">The sequence shown here is derived from an EMBL/GenBank/DDBJ whole genome shotgun (WGS) entry which is preliminary data.</text>
</comment>
<dbReference type="InterPro" id="IPR027417">
    <property type="entry name" value="P-loop_NTPase"/>
</dbReference>
<dbReference type="Gene3D" id="1.20.1560.10">
    <property type="entry name" value="ABC transporter type 1, transmembrane domain"/>
    <property type="match status" value="1"/>
</dbReference>
<evidence type="ECO:0000256" key="1">
    <source>
        <dbReference type="ARBA" id="ARBA00004141"/>
    </source>
</evidence>
<evidence type="ECO:0000256" key="6">
    <source>
        <dbReference type="ARBA" id="ARBA00022989"/>
    </source>
</evidence>
<feature type="transmembrane region" description="Helical" evidence="8">
    <location>
        <begin position="338"/>
        <end position="358"/>
    </location>
</feature>
<dbReference type="InterPro" id="IPR039421">
    <property type="entry name" value="Type_1_exporter"/>
</dbReference>
<evidence type="ECO:0000259" key="10">
    <source>
        <dbReference type="PROSITE" id="PS50929"/>
    </source>
</evidence>
<keyword evidence="5" id="KW-0067">ATP-binding</keyword>
<dbReference type="SUPFAM" id="SSF90123">
    <property type="entry name" value="ABC transporter transmembrane region"/>
    <property type="match status" value="1"/>
</dbReference>
<dbReference type="InterPro" id="IPR003593">
    <property type="entry name" value="AAA+_ATPase"/>
</dbReference>
<dbReference type="PANTHER" id="PTHR43394:SF5">
    <property type="entry name" value="ABC TRANSPORTER B FAMILY"/>
    <property type="match status" value="1"/>
</dbReference>
<dbReference type="InterPro" id="IPR003439">
    <property type="entry name" value="ABC_transporter-like_ATP-bd"/>
</dbReference>
<name>A0AB34J9E7_PRYPA</name>
<dbReference type="PROSITE" id="PS50893">
    <property type="entry name" value="ABC_TRANSPORTER_2"/>
    <property type="match status" value="1"/>
</dbReference>
<dbReference type="Pfam" id="PF00005">
    <property type="entry name" value="ABC_tran"/>
    <property type="match status" value="1"/>
</dbReference>
<feature type="transmembrane region" description="Helical" evidence="8">
    <location>
        <begin position="479"/>
        <end position="501"/>
    </location>
</feature>
<evidence type="ECO:0000256" key="2">
    <source>
        <dbReference type="ARBA" id="ARBA00022448"/>
    </source>
</evidence>
<dbReference type="GO" id="GO:0015421">
    <property type="term" value="F:ABC-type oligopeptide transporter activity"/>
    <property type="evidence" value="ECO:0007669"/>
    <property type="project" value="TreeGrafter"/>
</dbReference>
<comment type="subcellular location">
    <subcellularLocation>
        <location evidence="1">Membrane</location>
        <topology evidence="1">Multi-pass membrane protein</topology>
    </subcellularLocation>
</comment>
<dbReference type="GO" id="GO:0005524">
    <property type="term" value="F:ATP binding"/>
    <property type="evidence" value="ECO:0007669"/>
    <property type="project" value="UniProtKB-KW"/>
</dbReference>
<dbReference type="GO" id="GO:0005743">
    <property type="term" value="C:mitochondrial inner membrane"/>
    <property type="evidence" value="ECO:0007669"/>
    <property type="project" value="TreeGrafter"/>
</dbReference>
<dbReference type="FunFam" id="1.20.1560.10:FF:000215">
    <property type="entry name" value="ABC transporter B family member 4"/>
    <property type="match status" value="1"/>
</dbReference>
<dbReference type="GO" id="GO:0016887">
    <property type="term" value="F:ATP hydrolysis activity"/>
    <property type="evidence" value="ECO:0007669"/>
    <property type="project" value="InterPro"/>
</dbReference>
<organism evidence="11 12">
    <name type="scientific">Prymnesium parvum</name>
    <name type="common">Toxic golden alga</name>
    <dbReference type="NCBI Taxonomy" id="97485"/>
    <lineage>
        <taxon>Eukaryota</taxon>
        <taxon>Haptista</taxon>
        <taxon>Haptophyta</taxon>
        <taxon>Prymnesiophyceae</taxon>
        <taxon>Prymnesiales</taxon>
        <taxon>Prymnesiaceae</taxon>
        <taxon>Prymnesium</taxon>
    </lineage>
</organism>
<dbReference type="Proteomes" id="UP001515480">
    <property type="component" value="Unassembled WGS sequence"/>
</dbReference>
<keyword evidence="2" id="KW-0813">Transport</keyword>
<dbReference type="PROSITE" id="PS00211">
    <property type="entry name" value="ABC_TRANSPORTER_1"/>
    <property type="match status" value="1"/>
</dbReference>
<dbReference type="GO" id="GO:0090374">
    <property type="term" value="P:oligopeptide export from mitochondrion"/>
    <property type="evidence" value="ECO:0007669"/>
    <property type="project" value="TreeGrafter"/>
</dbReference>
<evidence type="ECO:0000256" key="3">
    <source>
        <dbReference type="ARBA" id="ARBA00022692"/>
    </source>
</evidence>
<keyword evidence="3 8" id="KW-0812">Transmembrane</keyword>
<dbReference type="PROSITE" id="PS50929">
    <property type="entry name" value="ABC_TM1F"/>
    <property type="match status" value="1"/>
</dbReference>
<evidence type="ECO:0000256" key="7">
    <source>
        <dbReference type="ARBA" id="ARBA00023136"/>
    </source>
</evidence>
<accession>A0AB34J9E7</accession>
<evidence type="ECO:0000313" key="12">
    <source>
        <dbReference type="Proteomes" id="UP001515480"/>
    </source>
</evidence>
<feature type="transmembrane region" description="Helical" evidence="8">
    <location>
        <begin position="220"/>
        <end position="241"/>
    </location>
</feature>
<gene>
    <name evidence="11" type="ORF">AB1Y20_002567</name>
</gene>
<dbReference type="Gene3D" id="3.40.50.300">
    <property type="entry name" value="P-loop containing nucleotide triphosphate hydrolases"/>
    <property type="match status" value="1"/>
</dbReference>
<keyword evidence="4" id="KW-0547">Nucleotide-binding</keyword>
<keyword evidence="12" id="KW-1185">Reference proteome</keyword>
<feature type="domain" description="ABC transporter" evidence="9">
    <location>
        <begin position="676"/>
        <end position="915"/>
    </location>
</feature>
<feature type="transmembrane region" description="Helical" evidence="8">
    <location>
        <begin position="182"/>
        <end position="200"/>
    </location>
</feature>
<dbReference type="PANTHER" id="PTHR43394">
    <property type="entry name" value="ATP-DEPENDENT PERMEASE MDL1, MITOCHONDRIAL"/>
    <property type="match status" value="1"/>
</dbReference>
<dbReference type="Pfam" id="PF00664">
    <property type="entry name" value="ABC_membrane"/>
    <property type="match status" value="1"/>
</dbReference>
<dbReference type="InterPro" id="IPR017871">
    <property type="entry name" value="ABC_transporter-like_CS"/>
</dbReference>
<dbReference type="InterPro" id="IPR011527">
    <property type="entry name" value="ABC1_TM_dom"/>
</dbReference>
<proteinExistence type="predicted"/>
<dbReference type="AlphaFoldDB" id="A0AB34J9E7"/>